<keyword evidence="2" id="KW-0472">Membrane</keyword>
<evidence type="ECO:0000256" key="1">
    <source>
        <dbReference type="SAM" id="MobiDB-lite"/>
    </source>
</evidence>
<name>A0A225AQ07_TALAT</name>
<gene>
    <name evidence="3" type="ORF">UA08_08303</name>
</gene>
<feature type="transmembrane region" description="Helical" evidence="2">
    <location>
        <begin position="145"/>
        <end position="171"/>
    </location>
</feature>
<proteinExistence type="predicted"/>
<dbReference type="Proteomes" id="UP000214365">
    <property type="component" value="Unassembled WGS sequence"/>
</dbReference>
<accession>A0A225AQ07</accession>
<protein>
    <submittedName>
        <fullName evidence="3">Uncharacterized protein</fullName>
    </submittedName>
</protein>
<feature type="region of interest" description="Disordered" evidence="1">
    <location>
        <begin position="207"/>
        <end position="226"/>
    </location>
</feature>
<evidence type="ECO:0000313" key="4">
    <source>
        <dbReference type="Proteomes" id="UP000214365"/>
    </source>
</evidence>
<keyword evidence="2" id="KW-0812">Transmembrane</keyword>
<keyword evidence="4" id="KW-1185">Reference proteome</keyword>
<feature type="transmembrane region" description="Helical" evidence="2">
    <location>
        <begin position="183"/>
        <end position="201"/>
    </location>
</feature>
<organism evidence="3 4">
    <name type="scientific">Talaromyces atroroseus</name>
    <dbReference type="NCBI Taxonomy" id="1441469"/>
    <lineage>
        <taxon>Eukaryota</taxon>
        <taxon>Fungi</taxon>
        <taxon>Dikarya</taxon>
        <taxon>Ascomycota</taxon>
        <taxon>Pezizomycotina</taxon>
        <taxon>Eurotiomycetes</taxon>
        <taxon>Eurotiomycetidae</taxon>
        <taxon>Eurotiales</taxon>
        <taxon>Trichocomaceae</taxon>
        <taxon>Talaromyces</taxon>
        <taxon>Talaromyces sect. Trachyspermi</taxon>
    </lineage>
</organism>
<comment type="caution">
    <text evidence="3">The sequence shown here is derived from an EMBL/GenBank/DDBJ whole genome shotgun (WGS) entry which is preliminary data.</text>
</comment>
<dbReference type="EMBL" id="LFMY01000014">
    <property type="protein sequence ID" value="OKL56515.1"/>
    <property type="molecule type" value="Genomic_DNA"/>
</dbReference>
<dbReference type="OrthoDB" id="5387214at2759"/>
<evidence type="ECO:0000313" key="3">
    <source>
        <dbReference type="EMBL" id="OKL56515.1"/>
    </source>
</evidence>
<evidence type="ECO:0000256" key="2">
    <source>
        <dbReference type="SAM" id="Phobius"/>
    </source>
</evidence>
<reference evidence="3 4" key="1">
    <citation type="submission" date="2015-06" db="EMBL/GenBank/DDBJ databases">
        <title>Talaromyces atroroseus IBT 11181 draft genome.</title>
        <authorList>
            <person name="Rasmussen K.B."/>
            <person name="Rasmussen S."/>
            <person name="Petersen B."/>
            <person name="Sicheritz-Ponten T."/>
            <person name="Mortensen U.H."/>
            <person name="Thrane U."/>
        </authorList>
    </citation>
    <scope>NUCLEOTIDE SEQUENCE [LARGE SCALE GENOMIC DNA]</scope>
    <source>
        <strain evidence="3 4">IBT 11181</strain>
    </source>
</reference>
<dbReference type="AlphaFoldDB" id="A0A225AQ07"/>
<dbReference type="GeneID" id="31008059"/>
<dbReference type="RefSeq" id="XP_020116636.1">
    <property type="nucleotide sequence ID" value="XM_020263211.1"/>
</dbReference>
<keyword evidence="2" id="KW-1133">Transmembrane helix</keyword>
<sequence length="226" mass="24547">MSQPSELPTGPVIGATVINESSATQPKKEGWQAQVPSCPITGSPTIQFLPEPTADFDPHIGAKPCSPFYAHDDNNTSLEYLKNEATIAAQRYGSNDLESGVPSTPRKRSLDVHGRVRCSKLWAEKKRRCDYLSSLTRRQRLIVKLVLALIIIGAMIGIAMGITVAVGGGVWKSANVKGTLGRLSYIPRQSFLNAFCLLLGVKRRKTCQKKDGPSTDYPDNHGSGLL</sequence>